<dbReference type="EMBL" id="FWXS01000004">
    <property type="protein sequence ID" value="SMC61784.1"/>
    <property type="molecule type" value="Genomic_DNA"/>
</dbReference>
<dbReference type="InterPro" id="IPR044023">
    <property type="entry name" value="Ig_7"/>
</dbReference>
<dbReference type="SMART" id="SM00191">
    <property type="entry name" value="Int_alpha"/>
    <property type="match status" value="3"/>
</dbReference>
<dbReference type="Pfam" id="PF19081">
    <property type="entry name" value="Ig_7"/>
    <property type="match status" value="2"/>
</dbReference>
<evidence type="ECO:0000259" key="4">
    <source>
        <dbReference type="Pfam" id="PF19081"/>
    </source>
</evidence>
<dbReference type="SUPFAM" id="SSF50965">
    <property type="entry name" value="Galactose oxidase, central domain"/>
    <property type="match status" value="2"/>
</dbReference>
<organism evidence="5 6">
    <name type="scientific">Moheibacter sediminis</name>
    <dbReference type="NCBI Taxonomy" id="1434700"/>
    <lineage>
        <taxon>Bacteria</taxon>
        <taxon>Pseudomonadati</taxon>
        <taxon>Bacteroidota</taxon>
        <taxon>Flavobacteriia</taxon>
        <taxon>Flavobacteriales</taxon>
        <taxon>Weeksellaceae</taxon>
        <taxon>Moheibacter</taxon>
    </lineage>
</organism>
<dbReference type="Proteomes" id="UP000192393">
    <property type="component" value="Unassembled WGS sequence"/>
</dbReference>
<keyword evidence="2" id="KW-0677">Repeat</keyword>
<dbReference type="InterPro" id="IPR028994">
    <property type="entry name" value="Integrin_alpha_N"/>
</dbReference>
<name>A0A1W2AMF3_9FLAO</name>
<evidence type="ECO:0000313" key="6">
    <source>
        <dbReference type="Proteomes" id="UP000192393"/>
    </source>
</evidence>
<dbReference type="RefSeq" id="WP_185116602.1">
    <property type="nucleotide sequence ID" value="NZ_FWXS01000004.1"/>
</dbReference>
<keyword evidence="3" id="KW-0325">Glycoprotein</keyword>
<gene>
    <name evidence="5" type="ORF">SAMN06296427_104290</name>
</gene>
<dbReference type="PANTHER" id="PTHR36220">
    <property type="entry name" value="UNNAMED PRODUCT"/>
    <property type="match status" value="1"/>
</dbReference>
<dbReference type="InterPro" id="IPR013517">
    <property type="entry name" value="FG-GAP"/>
</dbReference>
<evidence type="ECO:0000256" key="3">
    <source>
        <dbReference type="ARBA" id="ARBA00023180"/>
    </source>
</evidence>
<evidence type="ECO:0000313" key="5">
    <source>
        <dbReference type="EMBL" id="SMC61784.1"/>
    </source>
</evidence>
<dbReference type="AlphaFoldDB" id="A0A1W2AMF3"/>
<dbReference type="PROSITE" id="PS51470">
    <property type="entry name" value="FG_GAP"/>
    <property type="match status" value="1"/>
</dbReference>
<dbReference type="Pfam" id="PF14312">
    <property type="entry name" value="FG-GAP_2"/>
    <property type="match status" value="7"/>
</dbReference>
<dbReference type="Gene3D" id="2.130.10.130">
    <property type="entry name" value="Integrin alpha, N-terminal"/>
    <property type="match status" value="2"/>
</dbReference>
<reference evidence="5 6" key="1">
    <citation type="submission" date="2017-04" db="EMBL/GenBank/DDBJ databases">
        <authorList>
            <person name="Afonso C.L."/>
            <person name="Miller P.J."/>
            <person name="Scott M.A."/>
            <person name="Spackman E."/>
            <person name="Goraichik I."/>
            <person name="Dimitrov K.M."/>
            <person name="Suarez D.L."/>
            <person name="Swayne D.E."/>
        </authorList>
    </citation>
    <scope>NUCLEOTIDE SEQUENCE [LARGE SCALE GENOMIC DNA]</scope>
    <source>
        <strain evidence="5 6">CGMCC 1.12708</strain>
    </source>
</reference>
<feature type="non-terminal residue" evidence="5">
    <location>
        <position position="573"/>
    </location>
</feature>
<dbReference type="InterPro" id="IPR011043">
    <property type="entry name" value="Gal_Oxase/kelch_b-propeller"/>
</dbReference>
<protein>
    <submittedName>
        <fullName evidence="5">FG-GAP repeat-containing protein</fullName>
    </submittedName>
</protein>
<accession>A0A1W2AMF3</accession>
<keyword evidence="6" id="KW-1185">Reference proteome</keyword>
<feature type="domain" description="Ig-like" evidence="4">
    <location>
        <begin position="439"/>
        <end position="515"/>
    </location>
</feature>
<keyword evidence="1" id="KW-0732">Signal</keyword>
<dbReference type="PANTHER" id="PTHR36220:SF1">
    <property type="entry name" value="GAMMA TUBULIN COMPLEX COMPONENT C-TERMINAL DOMAIN-CONTAINING PROTEIN"/>
    <property type="match status" value="1"/>
</dbReference>
<dbReference type="STRING" id="1434700.SAMN06296427_104290"/>
<dbReference type="InterPro" id="IPR013519">
    <property type="entry name" value="Int_alpha_beta-p"/>
</dbReference>
<proteinExistence type="predicted"/>
<sequence>MRKHLFYLLLFLPFLGLAQEWNEVIKLEKENRQTYDYFGNQVAISGDYAVVGMMNLYSDAQEGESFSTRGAANVYKWDGENWVFQQKLVASDAAQDDYFGYSGKGGGNADEKVVAIDGEYIVVSAFMEDEDENGDNTINGSGSAYIFKLEGDTWVEKQKIVASDRSQYASFGSSLAINGESLLIGSKGSSSAYVFQLENEIWTEKQKMTMPLDDDGVYTSEFGKSTAIDGNQILIGANQTYESMINVGVVYVYQKNGELWEIQQTLSAPTRFSGAYFGCSIAVSGDYLVVGAFYEDDQGVENFGPGAAYIFKKNETNWEFHQKIVAWDGRAVSDQFGISVSIDGENLLVGAWGEDEDENGENTIDWAGSAYLFKLEEGNWISNQKIVASDRNSSSSFGGSVALRGNRFIIGAESEFEGEFQYAAGSSYIFQMDCPLLNPEVSPLESICSGESTSITVNSESELTNWYDSADAETPIFTGTTFQTPILTETTSYWVTISTEFCVSELTEVIVNVNPLPLLETETTYTICSGNEASLYASSPSNVIFWYANEDDTEYLYHGNLFVTEVLTENTTY</sequence>
<evidence type="ECO:0000256" key="1">
    <source>
        <dbReference type="ARBA" id="ARBA00022729"/>
    </source>
</evidence>
<evidence type="ECO:0000256" key="2">
    <source>
        <dbReference type="ARBA" id="ARBA00022737"/>
    </source>
</evidence>
<feature type="domain" description="Ig-like" evidence="4">
    <location>
        <begin position="523"/>
        <end position="573"/>
    </location>
</feature>